<proteinExistence type="predicted"/>
<reference evidence="1 2" key="1">
    <citation type="submission" date="2019-10" db="EMBL/GenBank/DDBJ databases">
        <title>Assembly and Annotation for the nematode Trichostrongylus colubriformis.</title>
        <authorList>
            <person name="Martin J."/>
        </authorList>
    </citation>
    <scope>NUCLEOTIDE SEQUENCE [LARGE SCALE GENOMIC DNA]</scope>
    <source>
        <strain evidence="1">G859</strain>
        <tissue evidence="1">Whole worm</tissue>
    </source>
</reference>
<organism evidence="1 2">
    <name type="scientific">Trichostrongylus colubriformis</name>
    <name type="common">Black scour worm</name>
    <dbReference type="NCBI Taxonomy" id="6319"/>
    <lineage>
        <taxon>Eukaryota</taxon>
        <taxon>Metazoa</taxon>
        <taxon>Ecdysozoa</taxon>
        <taxon>Nematoda</taxon>
        <taxon>Chromadorea</taxon>
        <taxon>Rhabditida</taxon>
        <taxon>Rhabditina</taxon>
        <taxon>Rhabditomorpha</taxon>
        <taxon>Strongyloidea</taxon>
        <taxon>Trichostrongylidae</taxon>
        <taxon>Trichostrongylus</taxon>
    </lineage>
</organism>
<evidence type="ECO:0000313" key="2">
    <source>
        <dbReference type="Proteomes" id="UP001331761"/>
    </source>
</evidence>
<gene>
    <name evidence="1" type="ORF">GCK32_006328</name>
</gene>
<protein>
    <submittedName>
        <fullName evidence="1">Uncharacterized protein</fullName>
    </submittedName>
</protein>
<name>A0AAN8GBP4_TRICO</name>
<dbReference type="AlphaFoldDB" id="A0AAN8GBP4"/>
<evidence type="ECO:0000313" key="1">
    <source>
        <dbReference type="EMBL" id="KAK5985978.1"/>
    </source>
</evidence>
<dbReference type="Proteomes" id="UP001331761">
    <property type="component" value="Unassembled WGS sequence"/>
</dbReference>
<accession>A0AAN8GBP4</accession>
<keyword evidence="2" id="KW-1185">Reference proteome</keyword>
<comment type="caution">
    <text evidence="1">The sequence shown here is derived from an EMBL/GenBank/DDBJ whole genome shotgun (WGS) entry which is preliminary data.</text>
</comment>
<dbReference type="EMBL" id="WIXE01001114">
    <property type="protein sequence ID" value="KAK5985978.1"/>
    <property type="molecule type" value="Genomic_DNA"/>
</dbReference>
<sequence>MIILCTCLLLFRDSLEILKGEGLFENTAFALLSGRGNDVKLASTKDVGLTLMDIATGFPDAPEREQEDTLEGASFLRARHATYRSCEDANIPSYLCLCMDEKASLSEQYDNGTVEFQQLFEYVKAEILKNECLENVTEAPEHHSLSILSLNAMVQRGVKAEEEYVCLFVYVSVVYSINL</sequence>